<gene>
    <name evidence="3" type="ORF">PGLA2088_LOCUS5040</name>
</gene>
<feature type="region of interest" description="Disordered" evidence="1">
    <location>
        <begin position="257"/>
        <end position="277"/>
    </location>
</feature>
<evidence type="ECO:0000313" key="3">
    <source>
        <dbReference type="EMBL" id="CAE8646705.1"/>
    </source>
</evidence>
<proteinExistence type="predicted"/>
<protein>
    <submittedName>
        <fullName evidence="3">Uncharacterized protein</fullName>
    </submittedName>
</protein>
<evidence type="ECO:0000313" key="4">
    <source>
        <dbReference type="Proteomes" id="UP000626109"/>
    </source>
</evidence>
<feature type="compositionally biased region" description="Low complexity" evidence="1">
    <location>
        <begin position="259"/>
        <end position="277"/>
    </location>
</feature>
<evidence type="ECO:0000256" key="2">
    <source>
        <dbReference type="SAM" id="SignalP"/>
    </source>
</evidence>
<feature type="chain" id="PRO_5033046776" evidence="2">
    <location>
        <begin position="40"/>
        <end position="553"/>
    </location>
</feature>
<evidence type="ECO:0000256" key="1">
    <source>
        <dbReference type="SAM" id="MobiDB-lite"/>
    </source>
</evidence>
<reference evidence="3" key="1">
    <citation type="submission" date="2021-02" db="EMBL/GenBank/DDBJ databases">
        <authorList>
            <person name="Dougan E. K."/>
            <person name="Rhodes N."/>
            <person name="Thang M."/>
            <person name="Chan C."/>
        </authorList>
    </citation>
    <scope>NUCLEOTIDE SEQUENCE</scope>
</reference>
<dbReference type="Proteomes" id="UP000626109">
    <property type="component" value="Unassembled WGS sequence"/>
</dbReference>
<organism evidence="3 4">
    <name type="scientific">Polarella glacialis</name>
    <name type="common">Dinoflagellate</name>
    <dbReference type="NCBI Taxonomy" id="89957"/>
    <lineage>
        <taxon>Eukaryota</taxon>
        <taxon>Sar</taxon>
        <taxon>Alveolata</taxon>
        <taxon>Dinophyceae</taxon>
        <taxon>Suessiales</taxon>
        <taxon>Suessiaceae</taxon>
        <taxon>Polarella</taxon>
    </lineage>
</organism>
<keyword evidence="2" id="KW-0732">Signal</keyword>
<name>A0A813I4A9_POLGL</name>
<dbReference type="PANTHER" id="PTHR16148">
    <property type="entry name" value="NF-KAPPA-B-REPRESSING FACTOR-RELATED"/>
    <property type="match status" value="1"/>
</dbReference>
<dbReference type="AlphaFoldDB" id="A0A813I4A9"/>
<dbReference type="EMBL" id="CAJNNW010004740">
    <property type="protein sequence ID" value="CAE8646705.1"/>
    <property type="molecule type" value="Genomic_DNA"/>
</dbReference>
<dbReference type="Gene3D" id="3.40.50.1010">
    <property type="entry name" value="5'-nuclease"/>
    <property type="match status" value="1"/>
</dbReference>
<feature type="signal peptide" evidence="2">
    <location>
        <begin position="1"/>
        <end position="39"/>
    </location>
</feature>
<comment type="caution">
    <text evidence="3">The sequence shown here is derived from an EMBL/GenBank/DDBJ whole genome shotgun (WGS) entry which is preliminary data.</text>
</comment>
<sequence>MLDTCRGKAAARAVGRNVFHRKNNFGLLLLVWLVSLTSLKTETATSDCLTQSSSKVRPGAVALCTTSPQRSGATCRLRRERIVARKAVNNNNNNNINNNNRKAVVAAARGRGHRTATELPQQGDTTAATIEAATGRNASAAAAVRCADVQSATAAPGTGQGLFSDVHLATLPRIALLIDGDQVGKNAFTLILDSLRQCGQLVDRRAYLSKHLAQTLDEDLTRHQIRPVIVLRHAGGTKSPEDMEIAMDVLELCKQSQGNNNSNTNNINNNSNTHNNNNHNNNNIEGVAIASNDLDLLEVLERAQSEGMKVWLCMRAQFSQSGISPLARRAAADAGVEIIVYGQRNKKLPKMVSLISIFDGLAKAHGIRPVHDDLRSLADLESLSLSLMQYGYLSANQVATATLEGAVAKFFHVNKLGPLIIDPITIGWHQCLAAFQNNTSATWSTNPGNLIYVRPRGRRGYKWGTIIAQGPFIIQDSTQLVPEILDRLGYSSPELNFQQTIDMFWDSNIGSLKRRGISAAIVDGSQKLETLEREFRLDLPQDWHPPRSDSSLL</sequence>
<dbReference type="PANTHER" id="PTHR16148:SF14">
    <property type="entry name" value="MYND-TYPE DOMAIN-CONTAINING PROTEIN"/>
    <property type="match status" value="1"/>
</dbReference>
<accession>A0A813I4A9</accession>